<reference evidence="3" key="1">
    <citation type="submission" date="2023-04" db="EMBL/GenBank/DDBJ databases">
        <title>Black Yeasts Isolated from many extreme environments.</title>
        <authorList>
            <person name="Coleine C."/>
            <person name="Stajich J.E."/>
            <person name="Selbmann L."/>
        </authorList>
    </citation>
    <scope>NUCLEOTIDE SEQUENCE</scope>
    <source>
        <strain evidence="3">CCFEE 5312</strain>
    </source>
</reference>
<feature type="compositionally biased region" description="Basic residues" evidence="2">
    <location>
        <begin position="16"/>
        <end position="29"/>
    </location>
</feature>
<evidence type="ECO:0000313" key="3">
    <source>
        <dbReference type="EMBL" id="KAK3051068.1"/>
    </source>
</evidence>
<feature type="compositionally biased region" description="Acidic residues" evidence="2">
    <location>
        <begin position="107"/>
        <end position="135"/>
    </location>
</feature>
<evidence type="ECO:0000256" key="2">
    <source>
        <dbReference type="SAM" id="MobiDB-lite"/>
    </source>
</evidence>
<dbReference type="PANTHER" id="PTHR13245">
    <property type="entry name" value="RRP15-LIKE PROTEIN"/>
    <property type="match status" value="1"/>
</dbReference>
<dbReference type="EMBL" id="JAWDJX010000028">
    <property type="protein sequence ID" value="KAK3051068.1"/>
    <property type="molecule type" value="Genomic_DNA"/>
</dbReference>
<dbReference type="GO" id="GO:0000460">
    <property type="term" value="P:maturation of 5.8S rRNA"/>
    <property type="evidence" value="ECO:0007669"/>
    <property type="project" value="TreeGrafter"/>
</dbReference>
<feature type="compositionally biased region" description="Basic and acidic residues" evidence="2">
    <location>
        <begin position="296"/>
        <end position="310"/>
    </location>
</feature>
<feature type="region of interest" description="Disordered" evidence="2">
    <location>
        <begin position="1"/>
        <end position="174"/>
    </location>
</feature>
<organism evidence="3 4">
    <name type="scientific">Extremus antarcticus</name>
    <dbReference type="NCBI Taxonomy" id="702011"/>
    <lineage>
        <taxon>Eukaryota</taxon>
        <taxon>Fungi</taxon>
        <taxon>Dikarya</taxon>
        <taxon>Ascomycota</taxon>
        <taxon>Pezizomycotina</taxon>
        <taxon>Dothideomycetes</taxon>
        <taxon>Dothideomycetidae</taxon>
        <taxon>Mycosphaerellales</taxon>
        <taxon>Extremaceae</taxon>
        <taxon>Extremus</taxon>
    </lineage>
</organism>
<gene>
    <name evidence="3" type="primary">RRP15</name>
    <name evidence="3" type="ORF">LTR09_007818</name>
</gene>
<comment type="similarity">
    <text evidence="1">Belongs to the RRP15 family.</text>
</comment>
<accession>A0AAJ0DIW1</accession>
<dbReference type="GO" id="GO:0030687">
    <property type="term" value="C:preribosome, large subunit precursor"/>
    <property type="evidence" value="ECO:0007669"/>
    <property type="project" value="TreeGrafter"/>
</dbReference>
<dbReference type="AlphaFoldDB" id="A0AAJ0DIW1"/>
<dbReference type="PANTHER" id="PTHR13245:SF14">
    <property type="entry name" value="RRP15-LIKE PROTEIN"/>
    <property type="match status" value="1"/>
</dbReference>
<sequence>MAPVTKRRRVEDEVRRPKKKKVFVKRQKTYHSSSEDEGDELVEKRQEEPQNAEPKSILKRSTPAKSKPTKSQPAEKDEEASTSEIEGLSDLDEAQRNAVLNAAPNDTLDDSENDDENASEEEADVADSEINDNDTEQSSASDNDNDEDALSLTSSQASTIRKKRNDPSAFGTSISRILDTKLTATKRKDPVLSRSRLPTEANAKIEEGKIDTAARAQIRAERKAALNKGRITDLLGLEDGSVETGKVVEEERKLQKVAQRGVVKLFNAVRAAQVGAEKAEREARGGDGGGGVVGRKAREERVSEMSKEGFLDMISKGRGAAASAGS</sequence>
<dbReference type="InterPro" id="IPR012459">
    <property type="entry name" value="Rrp15"/>
</dbReference>
<feature type="compositionally biased region" description="Acidic residues" evidence="2">
    <location>
        <begin position="76"/>
        <end position="92"/>
    </location>
</feature>
<feature type="region of interest" description="Disordered" evidence="2">
    <location>
        <begin position="276"/>
        <end position="310"/>
    </location>
</feature>
<dbReference type="Pfam" id="PF07890">
    <property type="entry name" value="Rrp15p"/>
    <property type="match status" value="1"/>
</dbReference>
<dbReference type="Proteomes" id="UP001271007">
    <property type="component" value="Unassembled WGS sequence"/>
</dbReference>
<evidence type="ECO:0000313" key="4">
    <source>
        <dbReference type="Proteomes" id="UP001271007"/>
    </source>
</evidence>
<protein>
    <submittedName>
        <fullName evidence="3">Pre-60S ribosomal particles component</fullName>
    </submittedName>
</protein>
<dbReference type="GO" id="GO:0000470">
    <property type="term" value="P:maturation of LSU-rRNA"/>
    <property type="evidence" value="ECO:0007669"/>
    <property type="project" value="TreeGrafter"/>
</dbReference>
<proteinExistence type="inferred from homology"/>
<comment type="caution">
    <text evidence="3">The sequence shown here is derived from an EMBL/GenBank/DDBJ whole genome shotgun (WGS) entry which is preliminary data.</text>
</comment>
<keyword evidence="4" id="KW-1185">Reference proteome</keyword>
<evidence type="ECO:0000256" key="1">
    <source>
        <dbReference type="ARBA" id="ARBA00007462"/>
    </source>
</evidence>
<name>A0AAJ0DIW1_9PEZI</name>